<dbReference type="RefSeq" id="WP_245897575.1">
    <property type="nucleotide sequence ID" value="NZ_ONZF01000003.1"/>
</dbReference>
<dbReference type="Proteomes" id="UP000244912">
    <property type="component" value="Unassembled WGS sequence"/>
</dbReference>
<dbReference type="EMBL" id="ONZF01000003">
    <property type="protein sequence ID" value="SPJ24038.1"/>
    <property type="molecule type" value="Genomic_DNA"/>
</dbReference>
<keyword evidence="2" id="KW-1185">Reference proteome</keyword>
<dbReference type="InterPro" id="IPR010865">
    <property type="entry name" value="DUF1499"/>
</dbReference>
<protein>
    <recommendedName>
        <fullName evidence="3">DUF1499 domain-containing protein</fullName>
    </recommendedName>
</protein>
<accession>A0A2R8BV46</accession>
<evidence type="ECO:0000313" key="2">
    <source>
        <dbReference type="Proteomes" id="UP000244912"/>
    </source>
</evidence>
<reference evidence="1 2" key="1">
    <citation type="submission" date="2018-03" db="EMBL/GenBank/DDBJ databases">
        <authorList>
            <person name="Keele B.F."/>
        </authorList>
    </citation>
    <scope>NUCLEOTIDE SEQUENCE [LARGE SCALE GENOMIC DNA]</scope>
    <source>
        <strain evidence="1 2">CECT 8504</strain>
    </source>
</reference>
<evidence type="ECO:0000313" key="1">
    <source>
        <dbReference type="EMBL" id="SPJ24038.1"/>
    </source>
</evidence>
<gene>
    <name evidence="1" type="ORF">PAA8504_01860</name>
</gene>
<evidence type="ECO:0008006" key="3">
    <source>
        <dbReference type="Google" id="ProtNLM"/>
    </source>
</evidence>
<dbReference type="AlphaFoldDB" id="A0A2R8BV46"/>
<proteinExistence type="predicted"/>
<dbReference type="Pfam" id="PF07386">
    <property type="entry name" value="DUF1499"/>
    <property type="match status" value="1"/>
</dbReference>
<name>A0A2R8BV46_9RHOB</name>
<sequence length="141" mass="15580">MTNILLWVVVAIVLIFGALAIWLRTVTIPPEMHRTADLPDSGREQTDGSFFTTRRPADPAAALRDLADVIEDTPRTARLAGSVDEGHVSYVTRSRVMGFPDVTNLWREGDVVAIRGHLIFGKGDMGVNKRRIEGWLTRAGL</sequence>
<organism evidence="1 2">
    <name type="scientific">Palleronia abyssalis</name>
    <dbReference type="NCBI Taxonomy" id="1501240"/>
    <lineage>
        <taxon>Bacteria</taxon>
        <taxon>Pseudomonadati</taxon>
        <taxon>Pseudomonadota</taxon>
        <taxon>Alphaproteobacteria</taxon>
        <taxon>Rhodobacterales</taxon>
        <taxon>Roseobacteraceae</taxon>
        <taxon>Palleronia</taxon>
    </lineage>
</organism>